<dbReference type="EMBL" id="FUYG01000001">
    <property type="protein sequence ID" value="SKA82010.1"/>
    <property type="molecule type" value="Genomic_DNA"/>
</dbReference>
<proteinExistence type="predicted"/>
<dbReference type="AlphaFoldDB" id="A0A1T4WXC9"/>
<dbReference type="InterPro" id="IPR027417">
    <property type="entry name" value="P-loop_NTPase"/>
</dbReference>
<evidence type="ECO:0000313" key="2">
    <source>
        <dbReference type="Proteomes" id="UP000189735"/>
    </source>
</evidence>
<dbReference type="GO" id="GO:0016301">
    <property type="term" value="F:kinase activity"/>
    <property type="evidence" value="ECO:0007669"/>
    <property type="project" value="UniProtKB-KW"/>
</dbReference>
<gene>
    <name evidence="1" type="ORF">SAMN06295879_0417</name>
</gene>
<keyword evidence="1" id="KW-0808">Transferase</keyword>
<name>A0A1T4WXC9_9MICO</name>
<dbReference type="SUPFAM" id="SSF52540">
    <property type="entry name" value="P-loop containing nucleoside triphosphate hydrolases"/>
    <property type="match status" value="1"/>
</dbReference>
<protein>
    <submittedName>
        <fullName evidence="1">Adenylate kinase</fullName>
    </submittedName>
</protein>
<dbReference type="RefSeq" id="WP_078713178.1">
    <property type="nucleotide sequence ID" value="NZ_FUYG01000001.1"/>
</dbReference>
<dbReference type="Gene3D" id="3.40.50.300">
    <property type="entry name" value="P-loop containing nucleotide triphosphate hydrolases"/>
    <property type="match status" value="1"/>
</dbReference>
<reference evidence="2" key="1">
    <citation type="submission" date="2017-02" db="EMBL/GenBank/DDBJ databases">
        <authorList>
            <person name="Varghese N."/>
            <person name="Submissions S."/>
        </authorList>
    </citation>
    <scope>NUCLEOTIDE SEQUENCE [LARGE SCALE GENOMIC DNA]</scope>
    <source>
        <strain evidence="2">VKM Ac-2052</strain>
    </source>
</reference>
<dbReference type="Proteomes" id="UP000189735">
    <property type="component" value="Unassembled WGS sequence"/>
</dbReference>
<organism evidence="1 2">
    <name type="scientific">Agreia bicolorata</name>
    <dbReference type="NCBI Taxonomy" id="110935"/>
    <lineage>
        <taxon>Bacteria</taxon>
        <taxon>Bacillati</taxon>
        <taxon>Actinomycetota</taxon>
        <taxon>Actinomycetes</taxon>
        <taxon>Micrococcales</taxon>
        <taxon>Microbacteriaceae</taxon>
        <taxon>Agreia</taxon>
    </lineage>
</organism>
<accession>A0A1T4WXC9</accession>
<evidence type="ECO:0000313" key="1">
    <source>
        <dbReference type="EMBL" id="SKA82010.1"/>
    </source>
</evidence>
<sequence>MLSSEDPLSKKPQRILIAGVSGVGKTTLAARLSQILDVPHTEIDSLFHGPNWVPRDTFLHDVGSLVSQDAWITEWQYSTARRMLAEKADLLLWLDLPFLTATLPRVIRRTLKRRLNREELWNGNVEGPLYRFFTDREHIVRWAWSTRNKYRKLIPEVESEFAHLTVVRLRSQREIERWLSDLLNAY</sequence>
<dbReference type="PANTHER" id="PTHR37816">
    <property type="entry name" value="YALI0E33011P"/>
    <property type="match status" value="1"/>
</dbReference>
<keyword evidence="1" id="KW-0418">Kinase</keyword>
<dbReference type="InterPro" id="IPR052922">
    <property type="entry name" value="Cytidylate_Kinase-2"/>
</dbReference>
<dbReference type="PANTHER" id="PTHR37816:SF1">
    <property type="entry name" value="TOXIN"/>
    <property type="match status" value="1"/>
</dbReference>